<dbReference type="SUPFAM" id="SSF55347">
    <property type="entry name" value="Glyceraldehyde-3-phosphate dehydrogenase-like, C-terminal domain"/>
    <property type="match status" value="1"/>
</dbReference>
<dbReference type="PANTHER" id="PTHR43249">
    <property type="entry name" value="UDP-N-ACETYL-2-AMINO-2-DEOXY-D-GLUCURONATE OXIDASE"/>
    <property type="match status" value="1"/>
</dbReference>
<dbReference type="AlphaFoldDB" id="A0A518CMF8"/>
<evidence type="ECO:0000313" key="3">
    <source>
        <dbReference type="EMBL" id="QDU80407.1"/>
    </source>
</evidence>
<evidence type="ECO:0000313" key="4">
    <source>
        <dbReference type="Proteomes" id="UP000317178"/>
    </source>
</evidence>
<proteinExistence type="predicted"/>
<dbReference type="Pfam" id="PF01408">
    <property type="entry name" value="GFO_IDH_MocA"/>
    <property type="match status" value="1"/>
</dbReference>
<dbReference type="Gene3D" id="3.40.50.720">
    <property type="entry name" value="NAD(P)-binding Rossmann-like Domain"/>
    <property type="match status" value="1"/>
</dbReference>
<evidence type="ECO:0000259" key="1">
    <source>
        <dbReference type="Pfam" id="PF01408"/>
    </source>
</evidence>
<feature type="domain" description="GFO/IDH/MocA-like oxidoreductase" evidence="2">
    <location>
        <begin position="131"/>
        <end position="253"/>
    </location>
</feature>
<keyword evidence="4" id="KW-1185">Reference proteome</keyword>
<sequence length="362" mass="39553">MATGFGLVGCGMISNFHAQAIEKIRGAKLVGCFDMVPASADRFAEKHGCTPYHDLDEMLANDDIHVINICTPSGAHMEPGVKAANAGKHVLVEKPLEITLKRCDAIINACKKNKVKLGTIMPSRFGAVNIALKEAVDSKRFGKLTIGDSYVKWWRTQEYYDSGGWRGTWKLDGGGAYMNQAIHNVDLLYWFMGDVKEVVALTDTLAHKRIEVEDAGVAALRFANGALGTIEATTCAYPGFLKKTEIHGTEGSAIVEQDDLLHWEFEKKDRKDNGIRKKFSQKAGGTGGASDPSAISFAGHQAQFTDFISVLNTNKKPLVDGEEGRKSVEIILAIYQSSWTGKKVTLPLKRDPKIPEALKLGK</sequence>
<dbReference type="Proteomes" id="UP000317178">
    <property type="component" value="Chromosome"/>
</dbReference>
<name>A0A518CMF8_9PLAN</name>
<organism evidence="3 4">
    <name type="scientific">Polystyrenella longa</name>
    <dbReference type="NCBI Taxonomy" id="2528007"/>
    <lineage>
        <taxon>Bacteria</taxon>
        <taxon>Pseudomonadati</taxon>
        <taxon>Planctomycetota</taxon>
        <taxon>Planctomycetia</taxon>
        <taxon>Planctomycetales</taxon>
        <taxon>Planctomycetaceae</taxon>
        <taxon>Polystyrenella</taxon>
    </lineage>
</organism>
<dbReference type="EC" id="1.1.1.292" evidence="3"/>
<dbReference type="Pfam" id="PF22725">
    <property type="entry name" value="GFO_IDH_MocA_C3"/>
    <property type="match status" value="1"/>
</dbReference>
<dbReference type="RefSeq" id="WP_144995690.1">
    <property type="nucleotide sequence ID" value="NZ_CP036281.1"/>
</dbReference>
<dbReference type="InterPro" id="IPR000683">
    <property type="entry name" value="Gfo/Idh/MocA-like_OxRdtase_N"/>
</dbReference>
<protein>
    <submittedName>
        <fullName evidence="3">1,5-anhydro-D-fructose reductase</fullName>
        <ecNumber evidence="3">1.1.1.292</ecNumber>
    </submittedName>
</protein>
<feature type="domain" description="Gfo/Idh/MocA-like oxidoreductase N-terminal" evidence="1">
    <location>
        <begin position="5"/>
        <end position="117"/>
    </location>
</feature>
<dbReference type="EMBL" id="CP036281">
    <property type="protein sequence ID" value="QDU80407.1"/>
    <property type="molecule type" value="Genomic_DNA"/>
</dbReference>
<dbReference type="Gene3D" id="3.30.360.10">
    <property type="entry name" value="Dihydrodipicolinate Reductase, domain 2"/>
    <property type="match status" value="1"/>
</dbReference>
<dbReference type="PANTHER" id="PTHR43249:SF1">
    <property type="entry name" value="D-GLUCOSIDE 3-DEHYDROGENASE"/>
    <property type="match status" value="1"/>
</dbReference>
<dbReference type="GO" id="GO:0033712">
    <property type="term" value="F:1,5-anhydro-D-fructose reductase (1,5-anhydro-D-mannitol-forming) activity"/>
    <property type="evidence" value="ECO:0007669"/>
    <property type="project" value="UniProtKB-EC"/>
</dbReference>
<gene>
    <name evidence="3" type="primary">afr_3</name>
    <name evidence="3" type="ORF">Pla110_21360</name>
</gene>
<reference evidence="3 4" key="1">
    <citation type="submission" date="2019-02" db="EMBL/GenBank/DDBJ databases">
        <title>Deep-cultivation of Planctomycetes and their phenomic and genomic characterization uncovers novel biology.</title>
        <authorList>
            <person name="Wiegand S."/>
            <person name="Jogler M."/>
            <person name="Boedeker C."/>
            <person name="Pinto D."/>
            <person name="Vollmers J."/>
            <person name="Rivas-Marin E."/>
            <person name="Kohn T."/>
            <person name="Peeters S.H."/>
            <person name="Heuer A."/>
            <person name="Rast P."/>
            <person name="Oberbeckmann S."/>
            <person name="Bunk B."/>
            <person name="Jeske O."/>
            <person name="Meyerdierks A."/>
            <person name="Storesund J.E."/>
            <person name="Kallscheuer N."/>
            <person name="Luecker S."/>
            <person name="Lage O.M."/>
            <person name="Pohl T."/>
            <person name="Merkel B.J."/>
            <person name="Hornburger P."/>
            <person name="Mueller R.-W."/>
            <person name="Bruemmer F."/>
            <person name="Labrenz M."/>
            <person name="Spormann A.M."/>
            <person name="Op den Camp H."/>
            <person name="Overmann J."/>
            <person name="Amann R."/>
            <person name="Jetten M.S.M."/>
            <person name="Mascher T."/>
            <person name="Medema M.H."/>
            <person name="Devos D.P."/>
            <person name="Kaster A.-K."/>
            <person name="Ovreas L."/>
            <person name="Rohde M."/>
            <person name="Galperin M.Y."/>
            <person name="Jogler C."/>
        </authorList>
    </citation>
    <scope>NUCLEOTIDE SEQUENCE [LARGE SCALE GENOMIC DNA]</scope>
    <source>
        <strain evidence="3 4">Pla110</strain>
    </source>
</reference>
<dbReference type="OrthoDB" id="9815825at2"/>
<keyword evidence="3" id="KW-0560">Oxidoreductase</keyword>
<dbReference type="GO" id="GO:0000166">
    <property type="term" value="F:nucleotide binding"/>
    <property type="evidence" value="ECO:0007669"/>
    <property type="project" value="InterPro"/>
</dbReference>
<dbReference type="InterPro" id="IPR036291">
    <property type="entry name" value="NAD(P)-bd_dom_sf"/>
</dbReference>
<dbReference type="InterPro" id="IPR052515">
    <property type="entry name" value="Gfo/Idh/MocA_Oxidoreductase"/>
</dbReference>
<dbReference type="InterPro" id="IPR055170">
    <property type="entry name" value="GFO_IDH_MocA-like_dom"/>
</dbReference>
<evidence type="ECO:0000259" key="2">
    <source>
        <dbReference type="Pfam" id="PF22725"/>
    </source>
</evidence>
<accession>A0A518CMF8</accession>
<dbReference type="KEGG" id="plon:Pla110_21360"/>
<dbReference type="SUPFAM" id="SSF51735">
    <property type="entry name" value="NAD(P)-binding Rossmann-fold domains"/>
    <property type="match status" value="1"/>
</dbReference>